<dbReference type="AlphaFoldDB" id="A0AAV9Q1P0"/>
<dbReference type="EMBL" id="JAXLQG010000016">
    <property type="protein sequence ID" value="KAK5531843.1"/>
    <property type="molecule type" value="Genomic_DNA"/>
</dbReference>
<dbReference type="SUPFAM" id="SSF75304">
    <property type="entry name" value="Amidase signature (AS) enzymes"/>
    <property type="match status" value="1"/>
</dbReference>
<feature type="domain" description="Amidase" evidence="2">
    <location>
        <begin position="39"/>
        <end position="430"/>
    </location>
</feature>
<evidence type="ECO:0000259" key="2">
    <source>
        <dbReference type="Pfam" id="PF01425"/>
    </source>
</evidence>
<feature type="region of interest" description="Disordered" evidence="1">
    <location>
        <begin position="141"/>
        <end position="164"/>
    </location>
</feature>
<dbReference type="InterPro" id="IPR036928">
    <property type="entry name" value="AS_sf"/>
</dbReference>
<evidence type="ECO:0000313" key="3">
    <source>
        <dbReference type="EMBL" id="KAK5531843.1"/>
    </source>
</evidence>
<dbReference type="InterPro" id="IPR000120">
    <property type="entry name" value="Amidase"/>
</dbReference>
<dbReference type="Proteomes" id="UP001345827">
    <property type="component" value="Unassembled WGS sequence"/>
</dbReference>
<proteinExistence type="predicted"/>
<reference evidence="3 4" key="1">
    <citation type="submission" date="2023-06" db="EMBL/GenBank/DDBJ databases">
        <title>Black Yeasts Isolated from many extreme environments.</title>
        <authorList>
            <person name="Coleine C."/>
            <person name="Stajich J.E."/>
            <person name="Selbmann L."/>
        </authorList>
    </citation>
    <scope>NUCLEOTIDE SEQUENCE [LARGE SCALE GENOMIC DNA]</scope>
    <source>
        <strain evidence="3 4">CCFEE 5887</strain>
    </source>
</reference>
<evidence type="ECO:0000256" key="1">
    <source>
        <dbReference type="SAM" id="MobiDB-lite"/>
    </source>
</evidence>
<dbReference type="GO" id="GO:0003824">
    <property type="term" value="F:catalytic activity"/>
    <property type="evidence" value="ECO:0007669"/>
    <property type="project" value="InterPro"/>
</dbReference>
<dbReference type="PANTHER" id="PTHR11895:SF7">
    <property type="entry name" value="GLUTAMYL-TRNA(GLN) AMIDOTRANSFERASE SUBUNIT A, MITOCHONDRIAL"/>
    <property type="match status" value="1"/>
</dbReference>
<dbReference type="Gene3D" id="3.90.1300.10">
    <property type="entry name" value="Amidase signature (AS) domain"/>
    <property type="match status" value="1"/>
</dbReference>
<name>A0AAV9Q1P0_9PEZI</name>
<comment type="caution">
    <text evidence="3">The sequence shown here is derived from an EMBL/GenBank/DDBJ whole genome shotgun (WGS) entry which is preliminary data.</text>
</comment>
<dbReference type="Pfam" id="PF01425">
    <property type="entry name" value="Amidase"/>
    <property type="match status" value="1"/>
</dbReference>
<keyword evidence="4" id="KW-1185">Reference proteome</keyword>
<accession>A0AAV9Q1P0</accession>
<dbReference type="InterPro" id="IPR023631">
    <property type="entry name" value="Amidase_dom"/>
</dbReference>
<dbReference type="PANTHER" id="PTHR11895">
    <property type="entry name" value="TRANSAMIDASE"/>
    <property type="match status" value="1"/>
</dbReference>
<protein>
    <recommendedName>
        <fullName evidence="2">Amidase domain-containing protein</fullName>
    </recommendedName>
</protein>
<evidence type="ECO:0000313" key="4">
    <source>
        <dbReference type="Proteomes" id="UP001345827"/>
    </source>
</evidence>
<organism evidence="3 4">
    <name type="scientific">Vermiconidia calcicola</name>
    <dbReference type="NCBI Taxonomy" id="1690605"/>
    <lineage>
        <taxon>Eukaryota</taxon>
        <taxon>Fungi</taxon>
        <taxon>Dikarya</taxon>
        <taxon>Ascomycota</taxon>
        <taxon>Pezizomycotina</taxon>
        <taxon>Dothideomycetes</taxon>
        <taxon>Dothideomycetidae</taxon>
        <taxon>Mycosphaerellales</taxon>
        <taxon>Extremaceae</taxon>
        <taxon>Vermiconidia</taxon>
    </lineage>
</organism>
<gene>
    <name evidence="3" type="ORF">LTR25_008173</name>
</gene>
<sequence length="455" mass="49770">MESATPSSKVGQTRVHRLSASETVAMLRDGYLTVSDYAERLLSRVSERNDMVNAWAYLDPSLVMEQARRLDAIPANERGPLHGVAVGIKDILTTRDMPTRYGSPIFQNDERTSVDATAVLILRSAGALIFGKTRTTEFAATHRGGSCRNPHNTDHTPGGSSSGSAATVADFQVPIAVGSQTAGSIVRPAAYNGVYGIKPTWGAVATQGMSQFSPTCDTLGFFARTLQDLELLASVFRFPLQRNQISTANGDLRVAFLKTAAWEKAEPSLQEAWEDCKTSFGQLGISYADVVLPQEFANLQLEGWHDDILTFEAQRTFLGAYLTSKALLDPTIVRRLEKKDVSPDIILQRYNSCVGLRSEWDEFARNYDIIITPSVTGEAPYGLEYTGDSCFNSMWTLLHAPIINVPGLKGKAGLPLGLSVVGSRYEESKVFRAAQFLADVFCQERSLQPEVVKGQ</sequence>